<proteinExistence type="predicted"/>
<dbReference type="AlphaFoldDB" id="A0A7G7BDF9"/>
<keyword evidence="3" id="KW-1185">Reference proteome</keyword>
<gene>
    <name evidence="2" type="ORF">F0344_00905</name>
</gene>
<feature type="compositionally biased region" description="Polar residues" evidence="1">
    <location>
        <begin position="158"/>
        <end position="167"/>
    </location>
</feature>
<protein>
    <submittedName>
        <fullName evidence="2">Uncharacterized protein</fullName>
    </submittedName>
</protein>
<evidence type="ECO:0000313" key="3">
    <source>
        <dbReference type="Proteomes" id="UP000515307"/>
    </source>
</evidence>
<feature type="region of interest" description="Disordered" evidence="1">
    <location>
        <begin position="145"/>
        <end position="167"/>
    </location>
</feature>
<accession>A0A7G7BDF9</accession>
<reference evidence="3" key="1">
    <citation type="submission" date="2019-10" db="EMBL/GenBank/DDBJ databases">
        <title>Antimicrobial potential of Antarctic Bacteria.</title>
        <authorList>
            <person name="Benaud N."/>
            <person name="Edwards R.J."/>
            <person name="Ferrari B.C."/>
        </authorList>
    </citation>
    <scope>NUCLEOTIDE SEQUENCE [LARGE SCALE GENOMIC DNA]</scope>
    <source>
        <strain evidence="3">NBSH44</strain>
    </source>
</reference>
<dbReference type="KEGG" id="sfiy:F0344_00905"/>
<evidence type="ECO:0000313" key="2">
    <source>
        <dbReference type="EMBL" id="QNE73374.1"/>
    </source>
</evidence>
<evidence type="ECO:0000256" key="1">
    <source>
        <dbReference type="SAM" id="MobiDB-lite"/>
    </source>
</evidence>
<dbReference type="Proteomes" id="UP000515307">
    <property type="component" value="Chromosome"/>
</dbReference>
<organism evidence="2 3">
    <name type="scientific">Streptomyces finlayi</name>
    <dbReference type="NCBI Taxonomy" id="67296"/>
    <lineage>
        <taxon>Bacteria</taxon>
        <taxon>Bacillati</taxon>
        <taxon>Actinomycetota</taxon>
        <taxon>Actinomycetes</taxon>
        <taxon>Kitasatosporales</taxon>
        <taxon>Streptomycetaceae</taxon>
        <taxon>Streptomyces</taxon>
    </lineage>
</organism>
<dbReference type="EMBL" id="CP045702">
    <property type="protein sequence ID" value="QNE73374.1"/>
    <property type="molecule type" value="Genomic_DNA"/>
</dbReference>
<sequence length="167" mass="17981">MSDTTTTDPLAGFRVTADDVQDFADALRRPPAELKPLLGLAFDGEVRTVAQGRVVFAGKPLLEVTAPLWDEEPPTGADPLLRTVMRDGSRIGPRDDLAAAYERFVDDIAALPVSARRIRDPEPPEPTVSRGLAALTGTVRRDLEARVLGRPDHGGHRGTSNCKAHPS</sequence>
<feature type="compositionally biased region" description="Basic and acidic residues" evidence="1">
    <location>
        <begin position="145"/>
        <end position="155"/>
    </location>
</feature>
<dbReference type="Gene3D" id="3.20.140.10">
    <property type="entry name" value="nicotinate phosphoribosyltransferase"/>
    <property type="match status" value="1"/>
</dbReference>
<dbReference type="SUPFAM" id="SSF54675">
    <property type="entry name" value="Nicotinate/Quinolinate PRTase N-terminal domain-like"/>
    <property type="match status" value="1"/>
</dbReference>
<name>A0A7G7BDF9_9ACTN</name>
<dbReference type="SUPFAM" id="SSF51690">
    <property type="entry name" value="Nicotinate/Quinolinate PRTase C-terminal domain-like"/>
    <property type="match status" value="1"/>
</dbReference>
<dbReference type="InterPro" id="IPR036068">
    <property type="entry name" value="Nicotinate_pribotase-like_C"/>
</dbReference>
<dbReference type="GO" id="GO:0009435">
    <property type="term" value="P:NAD+ biosynthetic process"/>
    <property type="evidence" value="ECO:0007669"/>
    <property type="project" value="InterPro"/>
</dbReference>